<evidence type="ECO:0000256" key="7">
    <source>
        <dbReference type="ARBA" id="ARBA00022989"/>
    </source>
</evidence>
<evidence type="ECO:0000313" key="16">
    <source>
        <dbReference type="Proteomes" id="UP000265742"/>
    </source>
</evidence>
<proteinExistence type="predicted"/>
<dbReference type="OrthoDB" id="9762009at2"/>
<evidence type="ECO:0000256" key="10">
    <source>
        <dbReference type="ARBA" id="ARBA00023209"/>
    </source>
</evidence>
<feature type="domain" description="PLD phosphodiesterase" evidence="14">
    <location>
        <begin position="399"/>
        <end position="426"/>
    </location>
</feature>
<evidence type="ECO:0000256" key="4">
    <source>
        <dbReference type="ARBA" id="ARBA00022679"/>
    </source>
</evidence>
<keyword evidence="5 13" id="KW-0812">Transmembrane</keyword>
<dbReference type="PANTHER" id="PTHR21248:SF22">
    <property type="entry name" value="PHOSPHOLIPASE D"/>
    <property type="match status" value="1"/>
</dbReference>
<keyword evidence="2" id="KW-1003">Cell membrane</keyword>
<dbReference type="SMART" id="SM00155">
    <property type="entry name" value="PLDc"/>
    <property type="match status" value="2"/>
</dbReference>
<dbReference type="InterPro" id="IPR022924">
    <property type="entry name" value="Cardiolipin_synthase"/>
</dbReference>
<dbReference type="GO" id="GO:0005886">
    <property type="term" value="C:plasma membrane"/>
    <property type="evidence" value="ECO:0007669"/>
    <property type="project" value="UniProtKB-SubCell"/>
</dbReference>
<dbReference type="Pfam" id="PF13396">
    <property type="entry name" value="PLDc_N"/>
    <property type="match status" value="1"/>
</dbReference>
<dbReference type="Proteomes" id="UP000265742">
    <property type="component" value="Unassembled WGS sequence"/>
</dbReference>
<reference evidence="16" key="1">
    <citation type="submission" date="2018-09" db="EMBL/GenBank/DDBJ databases">
        <authorList>
            <person name="Kim I."/>
        </authorList>
    </citation>
    <scope>NUCLEOTIDE SEQUENCE [LARGE SCALE GENOMIC DNA]</scope>
    <source>
        <strain evidence="16">DD4a</strain>
    </source>
</reference>
<comment type="subcellular location">
    <subcellularLocation>
        <location evidence="1">Cell membrane</location>
        <topology evidence="1">Multi-pass membrane protein</topology>
    </subcellularLocation>
</comment>
<dbReference type="InterPro" id="IPR027379">
    <property type="entry name" value="CLS_N"/>
</dbReference>
<evidence type="ECO:0000256" key="2">
    <source>
        <dbReference type="ARBA" id="ARBA00022475"/>
    </source>
</evidence>
<dbReference type="Gene3D" id="3.30.870.10">
    <property type="entry name" value="Endonuclease Chain A"/>
    <property type="match status" value="2"/>
</dbReference>
<evidence type="ECO:0000313" key="15">
    <source>
        <dbReference type="EMBL" id="RIX26380.1"/>
    </source>
</evidence>
<comment type="caution">
    <text evidence="15">The sequence shown here is derived from an EMBL/GenBank/DDBJ whole genome shotgun (WGS) entry which is preliminary data.</text>
</comment>
<dbReference type="RefSeq" id="WP_119483422.1">
    <property type="nucleotide sequence ID" value="NZ_QXTG01000003.1"/>
</dbReference>
<dbReference type="GO" id="GO:0032049">
    <property type="term" value="P:cardiolipin biosynthetic process"/>
    <property type="evidence" value="ECO:0007669"/>
    <property type="project" value="UniProtKB-UniRule"/>
</dbReference>
<evidence type="ECO:0000256" key="1">
    <source>
        <dbReference type="ARBA" id="ARBA00004651"/>
    </source>
</evidence>
<keyword evidence="8" id="KW-0443">Lipid metabolism</keyword>
<dbReference type="AlphaFoldDB" id="A0A3A1TZD4"/>
<keyword evidence="16" id="KW-1185">Reference proteome</keyword>
<keyword evidence="7 13" id="KW-1133">Transmembrane helix</keyword>
<keyword evidence="4" id="KW-0808">Transferase</keyword>
<name>A0A3A1TZD4_9MICO</name>
<accession>A0A3A1TZD4</accession>
<dbReference type="SUPFAM" id="SSF56024">
    <property type="entry name" value="Phospholipase D/nuclease"/>
    <property type="match status" value="2"/>
</dbReference>
<feature type="transmembrane region" description="Helical" evidence="13">
    <location>
        <begin position="40"/>
        <end position="60"/>
    </location>
</feature>
<evidence type="ECO:0000256" key="6">
    <source>
        <dbReference type="ARBA" id="ARBA00022737"/>
    </source>
</evidence>
<evidence type="ECO:0000256" key="5">
    <source>
        <dbReference type="ARBA" id="ARBA00022692"/>
    </source>
</evidence>
<dbReference type="Pfam" id="PF13091">
    <property type="entry name" value="PLDc_2"/>
    <property type="match status" value="2"/>
</dbReference>
<evidence type="ECO:0000256" key="3">
    <source>
        <dbReference type="ARBA" id="ARBA00022516"/>
    </source>
</evidence>
<evidence type="ECO:0000256" key="9">
    <source>
        <dbReference type="ARBA" id="ARBA00023136"/>
    </source>
</evidence>
<feature type="transmembrane region" description="Helical" evidence="13">
    <location>
        <begin position="7"/>
        <end position="28"/>
    </location>
</feature>
<evidence type="ECO:0000256" key="12">
    <source>
        <dbReference type="NCBIfam" id="TIGR04265"/>
    </source>
</evidence>
<dbReference type="EMBL" id="QXTG01000003">
    <property type="protein sequence ID" value="RIX26380.1"/>
    <property type="molecule type" value="Genomic_DNA"/>
</dbReference>
<dbReference type="PANTHER" id="PTHR21248">
    <property type="entry name" value="CARDIOLIPIN SYNTHASE"/>
    <property type="match status" value="1"/>
</dbReference>
<dbReference type="EC" id="2.7.8.-" evidence="12"/>
<sequence length="486" mass="55523">MGAGLSLALPYVIVAVDIAIRVLAVVFVPKNRRPATATAWLLAIFFIPYAGVIAFLLFGSTKLPRRRRRKQQQINRYVMNATEGIRLAEELPEWPPWFASLTALNRRLGAMPLLGGNTARLFGDYDRSIHEMAAAVRTAEHFVHVEFYILSADATTAVFFDALEDAVRRGVKVRVLLDHIASLRVRGYRRTLRRLKTMGAEWHLLLPVQPWRGRYQRPDLRNHRKVLVVDGRIGFMGSQNMIDRSYDRWTNRRRGLQWKDLMVRLEGPVVAELNTIFLSDWFSETDELLEREARQSVAPVGDEDLDCQIVPSGPGFEGENNLRLFNGLIYAAQRRIVLVSPYFVPDDSMLYAVTTAAQRGVEVELFVSEIGDQAVVFHAQRSYYETLLKAGVVIWMYRKPTILHAKHFTIDDDVAVVGSSNLDMRSFTLNLEVSMMVRGRPFVQDLHQIEEGYRRAARRLTLDEWETRPLRSSVLDNVARLTASLQ</sequence>
<evidence type="ECO:0000256" key="13">
    <source>
        <dbReference type="SAM" id="Phobius"/>
    </source>
</evidence>
<dbReference type="InterPro" id="IPR025202">
    <property type="entry name" value="PLD-like_dom"/>
</dbReference>
<evidence type="ECO:0000256" key="11">
    <source>
        <dbReference type="ARBA" id="ARBA00023264"/>
    </source>
</evidence>
<dbReference type="CDD" id="cd09158">
    <property type="entry name" value="PLDc_EcCLS_like_2"/>
    <property type="match status" value="1"/>
</dbReference>
<evidence type="ECO:0000256" key="8">
    <source>
        <dbReference type="ARBA" id="ARBA00023098"/>
    </source>
</evidence>
<gene>
    <name evidence="15" type="primary">cls</name>
    <name evidence="15" type="ORF">D1781_15625</name>
</gene>
<dbReference type="NCBIfam" id="TIGR04265">
    <property type="entry name" value="bac_cardiolipin"/>
    <property type="match status" value="1"/>
</dbReference>
<keyword evidence="9 13" id="KW-0472">Membrane</keyword>
<feature type="domain" description="PLD phosphodiesterase" evidence="14">
    <location>
        <begin position="218"/>
        <end position="245"/>
    </location>
</feature>
<keyword evidence="3" id="KW-0444">Lipid biosynthesis</keyword>
<dbReference type="GO" id="GO:0008808">
    <property type="term" value="F:cardiolipin synthase activity"/>
    <property type="evidence" value="ECO:0007669"/>
    <property type="project" value="UniProtKB-UniRule"/>
</dbReference>
<keyword evidence="6" id="KW-0677">Repeat</keyword>
<protein>
    <recommendedName>
        <fullName evidence="12">Cardiolipin synthase</fullName>
        <ecNumber evidence="12">2.7.8.-</ecNumber>
    </recommendedName>
</protein>
<organism evidence="15 16">
    <name type="scientific">Amnibacterium setariae</name>
    <dbReference type="NCBI Taxonomy" id="2306585"/>
    <lineage>
        <taxon>Bacteria</taxon>
        <taxon>Bacillati</taxon>
        <taxon>Actinomycetota</taxon>
        <taxon>Actinomycetes</taxon>
        <taxon>Micrococcales</taxon>
        <taxon>Microbacteriaceae</taxon>
        <taxon>Amnibacterium</taxon>
    </lineage>
</organism>
<keyword evidence="11" id="KW-1208">Phospholipid metabolism</keyword>
<evidence type="ECO:0000259" key="14">
    <source>
        <dbReference type="PROSITE" id="PS50035"/>
    </source>
</evidence>
<dbReference type="InterPro" id="IPR001736">
    <property type="entry name" value="PLipase_D/transphosphatidylase"/>
</dbReference>
<dbReference type="PROSITE" id="PS50035">
    <property type="entry name" value="PLD"/>
    <property type="match status" value="2"/>
</dbReference>
<keyword evidence="10" id="KW-0594">Phospholipid biosynthesis</keyword>